<organism evidence="3">
    <name type="scientific">Salvia splendens</name>
    <name type="common">Scarlet sage</name>
    <dbReference type="NCBI Taxonomy" id="180675"/>
    <lineage>
        <taxon>Eukaryota</taxon>
        <taxon>Viridiplantae</taxon>
        <taxon>Streptophyta</taxon>
        <taxon>Embryophyta</taxon>
        <taxon>Tracheophyta</taxon>
        <taxon>Spermatophyta</taxon>
        <taxon>Magnoliopsida</taxon>
        <taxon>eudicotyledons</taxon>
        <taxon>Gunneridae</taxon>
        <taxon>Pentapetalae</taxon>
        <taxon>asterids</taxon>
        <taxon>lamiids</taxon>
        <taxon>Lamiales</taxon>
        <taxon>Lamiaceae</taxon>
        <taxon>Nepetoideae</taxon>
        <taxon>Mentheae</taxon>
        <taxon>Salviinae</taxon>
        <taxon>Salvia</taxon>
        <taxon>Salvia subgen. Calosphace</taxon>
        <taxon>core Calosphace</taxon>
    </lineage>
</organism>
<dbReference type="PANTHER" id="PTHR46250:SF15">
    <property type="entry name" value="OS01G0523800 PROTEIN"/>
    <property type="match status" value="1"/>
</dbReference>
<dbReference type="Proteomes" id="UP000298416">
    <property type="component" value="Unassembled WGS sequence"/>
</dbReference>
<accession>A0A8X8ZN41</accession>
<evidence type="ECO:0000259" key="2">
    <source>
        <dbReference type="Pfam" id="PF12776"/>
    </source>
</evidence>
<reference evidence="3" key="1">
    <citation type="submission" date="2018-01" db="EMBL/GenBank/DDBJ databases">
        <authorList>
            <person name="Mao J.F."/>
        </authorList>
    </citation>
    <scope>NUCLEOTIDE SEQUENCE</scope>
    <source>
        <strain evidence="3">Huo1</strain>
        <tissue evidence="3">Leaf</tissue>
    </source>
</reference>
<keyword evidence="4" id="KW-1185">Reference proteome</keyword>
<feature type="region of interest" description="Disordered" evidence="1">
    <location>
        <begin position="1"/>
        <end position="34"/>
    </location>
</feature>
<evidence type="ECO:0000256" key="1">
    <source>
        <dbReference type="SAM" id="MobiDB-lite"/>
    </source>
</evidence>
<dbReference type="EMBL" id="PNBA02000010">
    <property type="protein sequence ID" value="KAG6411512.1"/>
    <property type="molecule type" value="Genomic_DNA"/>
</dbReference>
<dbReference type="InterPro" id="IPR024752">
    <property type="entry name" value="Myb/SANT-like_dom"/>
</dbReference>
<name>A0A8X8ZN41_SALSN</name>
<gene>
    <name evidence="3" type="ORF">SASPL_129595</name>
</gene>
<dbReference type="AlphaFoldDB" id="A0A8X8ZN41"/>
<proteinExistence type="predicted"/>
<protein>
    <recommendedName>
        <fullName evidence="2">Myb/SANT-like domain-containing protein</fullName>
    </recommendedName>
</protein>
<feature type="domain" description="Myb/SANT-like" evidence="2">
    <location>
        <begin position="37"/>
        <end position="133"/>
    </location>
</feature>
<comment type="caution">
    <text evidence="3">The sequence shown here is derived from an EMBL/GenBank/DDBJ whole genome shotgun (WGS) entry which is preliminary data.</text>
</comment>
<reference evidence="3" key="2">
    <citation type="submission" date="2020-08" db="EMBL/GenBank/DDBJ databases">
        <title>Plant Genome Project.</title>
        <authorList>
            <person name="Zhang R.-G."/>
        </authorList>
    </citation>
    <scope>NUCLEOTIDE SEQUENCE</scope>
    <source>
        <strain evidence="3">Huo1</strain>
        <tissue evidence="3">Leaf</tissue>
    </source>
</reference>
<evidence type="ECO:0000313" key="4">
    <source>
        <dbReference type="Proteomes" id="UP000298416"/>
    </source>
</evidence>
<evidence type="ECO:0000313" key="3">
    <source>
        <dbReference type="EMBL" id="KAG6411512.1"/>
    </source>
</evidence>
<sequence>MAGDQLGGADEDGSPPLEGSNDVGTAKNVKTDRSRRTWSVREEEILLATMKELAANGWRGDNGYRAGYLTRIREAIKLEFPNTDILTHPHIYSKITTWKKNYGSLMMMLNHSGIGFSSDGKYKIECDDEQWAQFVKKDSNAKYMRNKSWSLIEDWKEIFGKDRADGANKVHVSEAVGRIYGTKEYPTDDVGISQHMTLQDLFPDESFPDGVLPEMVDESQSYTEGGGAGAGAGHVFGAGGVSGSEAGAGTVGGSGSGAGCGDGAGSGAGCGDGDGDGAGAETGARARARSGPNVANKVVKKRKLDDNMDGVLHLMSQIHTDTNDRLKEISARIGYEFDLSTKRSEVFDQLKGIPGLTLKQQFYVSKKLVKEPELMDLFRGLAEVARAAFVFDLLEEDEMI</sequence>
<dbReference type="Pfam" id="PF12776">
    <property type="entry name" value="Myb_DNA-bind_3"/>
    <property type="match status" value="1"/>
</dbReference>
<dbReference type="PANTHER" id="PTHR46250">
    <property type="entry name" value="MYB/SANT-LIKE DNA-BINDING DOMAIN PROTEIN-RELATED"/>
    <property type="match status" value="1"/>
</dbReference>